<evidence type="ECO:0000259" key="5">
    <source>
        <dbReference type="Pfam" id="PF03775"/>
    </source>
</evidence>
<dbReference type="GO" id="GO:0051726">
    <property type="term" value="P:regulation of cell cycle"/>
    <property type="evidence" value="ECO:0007669"/>
    <property type="project" value="InterPro"/>
</dbReference>
<evidence type="ECO:0000256" key="1">
    <source>
        <dbReference type="ARBA" id="ARBA00022618"/>
    </source>
</evidence>
<dbReference type="SUPFAM" id="SSF63848">
    <property type="entry name" value="Cell-division inhibitor MinC, C-terminal domain"/>
    <property type="match status" value="1"/>
</dbReference>
<keyword evidence="2" id="KW-0717">Septation</keyword>
<reference evidence="6 7" key="1">
    <citation type="submission" date="2018-08" db="EMBL/GenBank/DDBJ databases">
        <title>Aphanomyces genome sequencing and annotation.</title>
        <authorList>
            <person name="Minardi D."/>
            <person name="Oidtmann B."/>
            <person name="Van Der Giezen M."/>
            <person name="Studholme D.J."/>
        </authorList>
    </citation>
    <scope>NUCLEOTIDE SEQUENCE [LARGE SCALE GENOMIC DNA]</scope>
    <source>
        <strain evidence="6 7">NJM0002</strain>
    </source>
</reference>
<dbReference type="HAMAP" id="MF_00267">
    <property type="entry name" value="MinC"/>
    <property type="match status" value="1"/>
</dbReference>
<keyword evidence="3" id="KW-0131">Cell cycle</keyword>
<dbReference type="PANTHER" id="PTHR34108:SF1">
    <property type="entry name" value="SEPTUM SITE-DETERMINING PROTEIN MINC"/>
    <property type="match status" value="1"/>
</dbReference>
<evidence type="ECO:0000256" key="3">
    <source>
        <dbReference type="ARBA" id="ARBA00023306"/>
    </source>
</evidence>
<dbReference type="NCBIfam" id="TIGR01222">
    <property type="entry name" value="minC"/>
    <property type="match status" value="1"/>
</dbReference>
<dbReference type="EMBL" id="QUSY01000421">
    <property type="protein sequence ID" value="RHY29576.1"/>
    <property type="molecule type" value="Genomic_DNA"/>
</dbReference>
<organism evidence="6 7">
    <name type="scientific">Aphanomyces invadans</name>
    <dbReference type="NCBI Taxonomy" id="157072"/>
    <lineage>
        <taxon>Eukaryota</taxon>
        <taxon>Sar</taxon>
        <taxon>Stramenopiles</taxon>
        <taxon>Oomycota</taxon>
        <taxon>Saprolegniomycetes</taxon>
        <taxon>Saprolegniales</taxon>
        <taxon>Verrucalvaceae</taxon>
        <taxon>Aphanomyces</taxon>
    </lineage>
</organism>
<gene>
    <name evidence="6" type="ORF">DYB32_005033</name>
</gene>
<keyword evidence="7" id="KW-1185">Reference proteome</keyword>
<evidence type="ECO:0000256" key="4">
    <source>
        <dbReference type="SAM" id="MobiDB-lite"/>
    </source>
</evidence>
<dbReference type="InterPro" id="IPR013033">
    <property type="entry name" value="MinC"/>
</dbReference>
<evidence type="ECO:0000256" key="2">
    <source>
        <dbReference type="ARBA" id="ARBA00023210"/>
    </source>
</evidence>
<dbReference type="Pfam" id="PF03775">
    <property type="entry name" value="MinC_C"/>
    <property type="match status" value="1"/>
</dbReference>
<dbReference type="InterPro" id="IPR016098">
    <property type="entry name" value="CAP/MinC_C"/>
</dbReference>
<dbReference type="InterPro" id="IPR005526">
    <property type="entry name" value="Septum_form_inhib_MinC_C"/>
</dbReference>
<accession>A0A3R6Z410</accession>
<feature type="compositionally biased region" description="Polar residues" evidence="4">
    <location>
        <begin position="198"/>
        <end position="208"/>
    </location>
</feature>
<sequence>MRIVLFGYLEFYADDNLVRKGSFMARKLQVVKPLVAASATARVQVLGGAYLIPTLRLVPPTRVNGEYDMEATVAAAKANWSLRGPVVVDLANVSSNGSPHMSPIRPAELKALFSSLKDANLVPIAITNASEDVKTIAWRTLQVPSIMGTRMGDEDTSSDRWQSVPAFDDTTSKDEAEYAAVTEESYAKDPLVEHETSNTEPLTTSPTHGTKGMMVVEGSVRTGQQIYAKGQGLVVMGSVNSGAEVLADGDIHVYGVLKGRALAGIGGYSHAKVRCVYAQKFDAELISIADTFTTCDALAARDAGDVVDDLPTVVWLEDGVLRFKSVAPGRV</sequence>
<dbReference type="GO" id="GO:0000902">
    <property type="term" value="P:cell morphogenesis"/>
    <property type="evidence" value="ECO:0007669"/>
    <property type="project" value="InterPro"/>
</dbReference>
<protein>
    <recommendedName>
        <fullName evidence="5">Septum formation inhibitor MinC C-terminal domain-containing protein</fullName>
    </recommendedName>
</protein>
<name>A0A3R6Z410_9STRA</name>
<dbReference type="VEuPathDB" id="FungiDB:H310_03978"/>
<dbReference type="InterPro" id="IPR036145">
    <property type="entry name" value="MinC_C_sf"/>
</dbReference>
<proteinExistence type="inferred from homology"/>
<dbReference type="PANTHER" id="PTHR34108">
    <property type="entry name" value="SEPTUM SITE-DETERMINING PROTEIN MINC"/>
    <property type="match status" value="1"/>
</dbReference>
<dbReference type="AlphaFoldDB" id="A0A3R6Z410"/>
<feature type="domain" description="Septum formation inhibitor MinC C-terminal" evidence="5">
    <location>
        <begin position="215"/>
        <end position="297"/>
    </location>
</feature>
<feature type="region of interest" description="Disordered" evidence="4">
    <location>
        <begin position="190"/>
        <end position="211"/>
    </location>
</feature>
<dbReference type="Gene3D" id="2.160.20.70">
    <property type="match status" value="1"/>
</dbReference>
<keyword evidence="1" id="KW-0132">Cell division</keyword>
<dbReference type="GO" id="GO:0051301">
    <property type="term" value="P:cell division"/>
    <property type="evidence" value="ECO:0007669"/>
    <property type="project" value="UniProtKB-KW"/>
</dbReference>
<dbReference type="Proteomes" id="UP000285060">
    <property type="component" value="Unassembled WGS sequence"/>
</dbReference>
<evidence type="ECO:0000313" key="7">
    <source>
        <dbReference type="Proteomes" id="UP000285060"/>
    </source>
</evidence>
<evidence type="ECO:0000313" key="6">
    <source>
        <dbReference type="EMBL" id="RHY29576.1"/>
    </source>
</evidence>
<comment type="caution">
    <text evidence="6">The sequence shown here is derived from an EMBL/GenBank/DDBJ whole genome shotgun (WGS) entry which is preliminary data.</text>
</comment>